<feature type="domain" description="BHLH" evidence="6">
    <location>
        <begin position="60"/>
        <end position="111"/>
    </location>
</feature>
<dbReference type="Pfam" id="PF00010">
    <property type="entry name" value="HLH"/>
    <property type="match status" value="2"/>
</dbReference>
<protein>
    <recommendedName>
        <fullName evidence="6">BHLH domain-containing protein</fullName>
    </recommendedName>
</protein>
<accession>A0A843UPM7</accession>
<keyword evidence="8" id="KW-1185">Reference proteome</keyword>
<keyword evidence="3" id="KW-0238">DNA-binding</keyword>
<evidence type="ECO:0000256" key="1">
    <source>
        <dbReference type="ARBA" id="ARBA00005510"/>
    </source>
</evidence>
<dbReference type="InterPro" id="IPR036638">
    <property type="entry name" value="HLH_DNA-bd_sf"/>
</dbReference>
<dbReference type="PANTHER" id="PTHR45844">
    <property type="entry name" value="TRANSCRIPTION FACTOR BHLH30"/>
    <property type="match status" value="1"/>
</dbReference>
<feature type="region of interest" description="Disordered" evidence="5">
    <location>
        <begin position="328"/>
        <end position="354"/>
    </location>
</feature>
<organism evidence="7 8">
    <name type="scientific">Colocasia esculenta</name>
    <name type="common">Wild taro</name>
    <name type="synonym">Arum esculentum</name>
    <dbReference type="NCBI Taxonomy" id="4460"/>
    <lineage>
        <taxon>Eukaryota</taxon>
        <taxon>Viridiplantae</taxon>
        <taxon>Streptophyta</taxon>
        <taxon>Embryophyta</taxon>
        <taxon>Tracheophyta</taxon>
        <taxon>Spermatophyta</taxon>
        <taxon>Magnoliopsida</taxon>
        <taxon>Liliopsida</taxon>
        <taxon>Araceae</taxon>
        <taxon>Aroideae</taxon>
        <taxon>Colocasieae</taxon>
        <taxon>Colocasia</taxon>
    </lineage>
</organism>
<proteinExistence type="inferred from homology"/>
<dbReference type="Proteomes" id="UP000652761">
    <property type="component" value="Unassembled WGS sequence"/>
</dbReference>
<feature type="compositionally biased region" description="Low complexity" evidence="5">
    <location>
        <begin position="328"/>
        <end position="338"/>
    </location>
</feature>
<evidence type="ECO:0000256" key="3">
    <source>
        <dbReference type="ARBA" id="ARBA00023125"/>
    </source>
</evidence>
<dbReference type="PANTHER" id="PTHR45844:SF9">
    <property type="entry name" value="OS09G0463900 PROTEIN"/>
    <property type="match status" value="1"/>
</dbReference>
<dbReference type="InterPro" id="IPR045847">
    <property type="entry name" value="AIG1-like"/>
</dbReference>
<keyword evidence="4" id="KW-0804">Transcription</keyword>
<feature type="domain" description="BHLH" evidence="6">
    <location>
        <begin position="167"/>
        <end position="216"/>
    </location>
</feature>
<evidence type="ECO:0000256" key="4">
    <source>
        <dbReference type="ARBA" id="ARBA00023163"/>
    </source>
</evidence>
<dbReference type="PROSITE" id="PS50888">
    <property type="entry name" value="BHLH"/>
    <property type="match status" value="2"/>
</dbReference>
<dbReference type="GO" id="GO:0046983">
    <property type="term" value="F:protein dimerization activity"/>
    <property type="evidence" value="ECO:0007669"/>
    <property type="project" value="InterPro"/>
</dbReference>
<dbReference type="GO" id="GO:0003677">
    <property type="term" value="F:DNA binding"/>
    <property type="evidence" value="ECO:0007669"/>
    <property type="project" value="UniProtKB-KW"/>
</dbReference>
<comment type="caution">
    <text evidence="7">The sequence shown here is derived from an EMBL/GenBank/DDBJ whole genome shotgun (WGS) entry which is preliminary data.</text>
</comment>
<dbReference type="EMBL" id="NMUH01000717">
    <property type="protein sequence ID" value="MQL83764.1"/>
    <property type="molecule type" value="Genomic_DNA"/>
</dbReference>
<dbReference type="OrthoDB" id="71302at2759"/>
<evidence type="ECO:0000256" key="5">
    <source>
        <dbReference type="SAM" id="MobiDB-lite"/>
    </source>
</evidence>
<evidence type="ECO:0000259" key="6">
    <source>
        <dbReference type="PROSITE" id="PS50888"/>
    </source>
</evidence>
<dbReference type="AlphaFoldDB" id="A0A843UPM7"/>
<sequence>MSSLPFDDFDPFPRFPEDFCFGGFGPVQSAMMLEGEGGELVSPPERPWKKVVTSEARAATALKSHSEAERRRRERINAHLCTLRSLVPGTDKVRVPLIFFFVLCVGRILMSCCYQLVFMFSVYAKSKENLAILVQSAIMLEGEGGELVNTQEKPWKKVVMSGVRAATALKSHSEAERRRRERINAHLSTLRSLLPGTDKLDKAGLLAEVISYVRELKVSASEISKECNVPADADEVKVEVYGDGSNSGNLSIKASLCCEDRPELLTDLRRTVQSLHLKTAKAEISTLGGRVKNVFVMTCEGNGNGIKHHIFTNSVHQALSSVLEKVSSSSDFSPSSYSYKRRRLSSLESSSSSS</sequence>
<evidence type="ECO:0000313" key="8">
    <source>
        <dbReference type="Proteomes" id="UP000652761"/>
    </source>
</evidence>
<dbReference type="GO" id="GO:0003700">
    <property type="term" value="F:DNA-binding transcription factor activity"/>
    <property type="evidence" value="ECO:0007669"/>
    <property type="project" value="InterPro"/>
</dbReference>
<reference evidence="7" key="1">
    <citation type="submission" date="2017-07" db="EMBL/GenBank/DDBJ databases">
        <title>Taro Niue Genome Assembly and Annotation.</title>
        <authorList>
            <person name="Atibalentja N."/>
            <person name="Keating K."/>
            <person name="Fields C.J."/>
        </authorList>
    </citation>
    <scope>NUCLEOTIDE SEQUENCE</scope>
    <source>
        <strain evidence="7">Niue_2</strain>
        <tissue evidence="7">Leaf</tissue>
    </source>
</reference>
<keyword evidence="2" id="KW-0805">Transcription regulation</keyword>
<comment type="similarity">
    <text evidence="1">Belongs to the bHLH protein family.</text>
</comment>
<dbReference type="SMART" id="SM00353">
    <property type="entry name" value="HLH"/>
    <property type="match status" value="2"/>
</dbReference>
<evidence type="ECO:0000313" key="7">
    <source>
        <dbReference type="EMBL" id="MQL83764.1"/>
    </source>
</evidence>
<evidence type="ECO:0000256" key="2">
    <source>
        <dbReference type="ARBA" id="ARBA00023015"/>
    </source>
</evidence>
<dbReference type="Gene3D" id="4.10.280.10">
    <property type="entry name" value="Helix-loop-helix DNA-binding domain"/>
    <property type="match status" value="2"/>
</dbReference>
<dbReference type="SUPFAM" id="SSF47459">
    <property type="entry name" value="HLH, helix-loop-helix DNA-binding domain"/>
    <property type="match status" value="2"/>
</dbReference>
<name>A0A843UPM7_COLES</name>
<gene>
    <name evidence="7" type="ORF">Taro_016276</name>
</gene>
<dbReference type="InterPro" id="IPR011598">
    <property type="entry name" value="bHLH_dom"/>
</dbReference>